<accession>A0A919PIX0</accession>
<sequence length="690" mass="67457">MSPTTGSNLGGTSVVITGTGFTGVTGASAVTFDGMNATSYTVNSATQITAVTPAHANGAVAVAVTGPGGTGSLASSYTYASPAPVITLLTPNSGPEAGGTSVVITGTDFTGATGASAVTFGGVNATSYTVDSATQITAVSPAGTAGAVDVVVTTPDGSSAAGVQFEYLQPPVLCCSSPAYANVAGGQTHTVTGLRHGTITDVKVDGVSASFTKVNNTSFTFTSPAHAAGDVNIVATGPGGDSNAITFHYDETPTITSISPSSGSPGGGDTVTITGTNLIGVMQVEFDTGNTADMSTLNVGHTDTSFTITTPSHASGPVDVTVYAYGGTDTEASGFEYTGVVIPLAAMTGVKYELTPEAASACLAAPSVTTHPTAQTATFGSPVTFTAAAAGNPTPTVRWQTSTAGGTWTDVPGATTSSLTFTPALADTGRQYRAVFHNSSGDDAASNAAGLTVNPVAPGAPTGVLAVAGVSSIAVSWTAPDTNGSPVTGYLVSANPGPATCTATAQETGCVLGAEAGKSYTVTVVATSAAGNSAPGSGQAAATPTAPVVPTTPPDTSLTLTTDKGAIKTAEPGQQIVVIGTGFAPHSTATITIYSDPVVLGTVVTDQDGNFTKAVTVPPSLVAGAHTLAAQGVDPDGNPHAMKLAVTVAAATSDLAVTGAPVARLAVAGLAMLVAGLFALRAGRERRFSS</sequence>
<keyword evidence="5" id="KW-0812">Transmembrane</keyword>
<dbReference type="InterPro" id="IPR002909">
    <property type="entry name" value="IPT_dom"/>
</dbReference>
<reference evidence="8" key="1">
    <citation type="submission" date="2021-01" db="EMBL/GenBank/DDBJ databases">
        <title>Whole genome shotgun sequence of Dactylosporangium siamense NBRC 106093.</title>
        <authorList>
            <person name="Komaki H."/>
            <person name="Tamura T."/>
        </authorList>
    </citation>
    <scope>NUCLEOTIDE SEQUENCE</scope>
    <source>
        <strain evidence="8">NBRC 106093</strain>
    </source>
</reference>
<dbReference type="Pfam" id="PF00041">
    <property type="entry name" value="fn3"/>
    <property type="match status" value="1"/>
</dbReference>
<keyword evidence="1" id="KW-0732">Signal</keyword>
<dbReference type="InterPro" id="IPR036179">
    <property type="entry name" value="Ig-like_dom_sf"/>
</dbReference>
<dbReference type="EMBL" id="BONQ01000054">
    <property type="protein sequence ID" value="GIG45631.1"/>
    <property type="molecule type" value="Genomic_DNA"/>
</dbReference>
<evidence type="ECO:0000313" key="9">
    <source>
        <dbReference type="Proteomes" id="UP000660611"/>
    </source>
</evidence>
<evidence type="ECO:0008006" key="10">
    <source>
        <dbReference type="Google" id="ProtNLM"/>
    </source>
</evidence>
<dbReference type="GO" id="GO:0016798">
    <property type="term" value="F:hydrolase activity, acting on glycosyl bonds"/>
    <property type="evidence" value="ECO:0007669"/>
    <property type="project" value="UniProtKB-KW"/>
</dbReference>
<evidence type="ECO:0000256" key="4">
    <source>
        <dbReference type="SAM" id="MobiDB-lite"/>
    </source>
</evidence>
<keyword evidence="9" id="KW-1185">Reference proteome</keyword>
<dbReference type="InterPro" id="IPR036116">
    <property type="entry name" value="FN3_sf"/>
</dbReference>
<protein>
    <recommendedName>
        <fullName evidence="10">Fibronectin type III domain-containing protein</fullName>
    </recommendedName>
</protein>
<dbReference type="PANTHER" id="PTHR46769:SF2">
    <property type="entry name" value="FIBROCYSTIN-L ISOFORM 2 PRECURSOR-RELATED"/>
    <property type="match status" value="1"/>
</dbReference>
<dbReference type="InterPro" id="IPR052387">
    <property type="entry name" value="Fibrocystin"/>
</dbReference>
<dbReference type="CDD" id="cd00603">
    <property type="entry name" value="IPT_PCSR"/>
    <property type="match status" value="1"/>
</dbReference>
<dbReference type="AlphaFoldDB" id="A0A919PIX0"/>
<dbReference type="Gene3D" id="2.60.40.10">
    <property type="entry name" value="Immunoglobulins"/>
    <property type="match status" value="6"/>
</dbReference>
<feature type="domain" description="Fibronectin type-III" evidence="7">
    <location>
        <begin position="457"/>
        <end position="548"/>
    </location>
</feature>
<evidence type="ECO:0000256" key="5">
    <source>
        <dbReference type="SAM" id="Phobius"/>
    </source>
</evidence>
<dbReference type="InterPro" id="IPR014756">
    <property type="entry name" value="Ig_E-set"/>
</dbReference>
<dbReference type="PANTHER" id="PTHR46769">
    <property type="entry name" value="POLYCYSTIC KIDNEY AND HEPATIC DISEASE 1 (AUTOSOMAL RECESSIVE)-LIKE 1"/>
    <property type="match status" value="1"/>
</dbReference>
<dbReference type="SMART" id="SM00060">
    <property type="entry name" value="FN3"/>
    <property type="match status" value="1"/>
</dbReference>
<keyword evidence="5" id="KW-0472">Membrane</keyword>
<evidence type="ECO:0000256" key="3">
    <source>
        <dbReference type="ARBA" id="ARBA00023326"/>
    </source>
</evidence>
<evidence type="ECO:0000256" key="1">
    <source>
        <dbReference type="ARBA" id="ARBA00022729"/>
    </source>
</evidence>
<dbReference type="SUPFAM" id="SSF49265">
    <property type="entry name" value="Fibronectin type III"/>
    <property type="match status" value="1"/>
</dbReference>
<evidence type="ECO:0000256" key="2">
    <source>
        <dbReference type="ARBA" id="ARBA00023295"/>
    </source>
</evidence>
<evidence type="ECO:0000313" key="8">
    <source>
        <dbReference type="EMBL" id="GIG45631.1"/>
    </source>
</evidence>
<dbReference type="PROSITE" id="PS50853">
    <property type="entry name" value="FN3"/>
    <property type="match status" value="1"/>
</dbReference>
<dbReference type="SUPFAM" id="SSF48726">
    <property type="entry name" value="Immunoglobulin"/>
    <property type="match status" value="1"/>
</dbReference>
<evidence type="ECO:0000259" key="7">
    <source>
        <dbReference type="PROSITE" id="PS50853"/>
    </source>
</evidence>
<dbReference type="Proteomes" id="UP000660611">
    <property type="component" value="Unassembled WGS sequence"/>
</dbReference>
<proteinExistence type="predicted"/>
<dbReference type="InterPro" id="IPR007110">
    <property type="entry name" value="Ig-like_dom"/>
</dbReference>
<organism evidence="8 9">
    <name type="scientific">Dactylosporangium siamense</name>
    <dbReference type="NCBI Taxonomy" id="685454"/>
    <lineage>
        <taxon>Bacteria</taxon>
        <taxon>Bacillati</taxon>
        <taxon>Actinomycetota</taxon>
        <taxon>Actinomycetes</taxon>
        <taxon>Micromonosporales</taxon>
        <taxon>Micromonosporaceae</taxon>
        <taxon>Dactylosporangium</taxon>
    </lineage>
</organism>
<dbReference type="GO" id="GO:0000272">
    <property type="term" value="P:polysaccharide catabolic process"/>
    <property type="evidence" value="ECO:0007669"/>
    <property type="project" value="UniProtKB-KW"/>
</dbReference>
<feature type="transmembrane region" description="Helical" evidence="5">
    <location>
        <begin position="662"/>
        <end position="680"/>
    </location>
</feature>
<dbReference type="InterPro" id="IPR013783">
    <property type="entry name" value="Ig-like_fold"/>
</dbReference>
<comment type="caution">
    <text evidence="8">The sequence shown here is derived from an EMBL/GenBank/DDBJ whole genome shotgun (WGS) entry which is preliminary data.</text>
</comment>
<feature type="region of interest" description="Disordered" evidence="4">
    <location>
        <begin position="531"/>
        <end position="553"/>
    </location>
</feature>
<dbReference type="InterPro" id="IPR003961">
    <property type="entry name" value="FN3_dom"/>
</dbReference>
<evidence type="ECO:0000259" key="6">
    <source>
        <dbReference type="PROSITE" id="PS50835"/>
    </source>
</evidence>
<dbReference type="SUPFAM" id="SSF81296">
    <property type="entry name" value="E set domains"/>
    <property type="match status" value="4"/>
</dbReference>
<dbReference type="CDD" id="cd00063">
    <property type="entry name" value="FN3"/>
    <property type="match status" value="1"/>
</dbReference>
<name>A0A919PIX0_9ACTN</name>
<keyword evidence="2" id="KW-0378">Hydrolase</keyword>
<dbReference type="PROSITE" id="PS50835">
    <property type="entry name" value="IG_LIKE"/>
    <property type="match status" value="1"/>
</dbReference>
<feature type="compositionally biased region" description="Low complexity" evidence="4">
    <location>
        <begin position="540"/>
        <end position="553"/>
    </location>
</feature>
<gene>
    <name evidence="8" type="ORF">Dsi01nite_036720</name>
</gene>
<dbReference type="Pfam" id="PF01833">
    <property type="entry name" value="TIG"/>
    <property type="match status" value="4"/>
</dbReference>
<keyword evidence="2" id="KW-0326">Glycosidase</keyword>
<keyword evidence="5" id="KW-1133">Transmembrane helix</keyword>
<keyword evidence="3" id="KW-0119">Carbohydrate metabolism</keyword>
<dbReference type="SMART" id="SM00429">
    <property type="entry name" value="IPT"/>
    <property type="match status" value="3"/>
</dbReference>
<keyword evidence="3" id="KW-0624">Polysaccharide degradation</keyword>
<feature type="domain" description="Ig-like" evidence="6">
    <location>
        <begin position="366"/>
        <end position="452"/>
    </location>
</feature>